<comment type="similarity">
    <text evidence="3 11">Belongs to the NadD family.</text>
</comment>
<organism evidence="13 14">
    <name type="scientific">Candidatus Accumulibacter meliphilus</name>
    <dbReference type="NCBI Taxonomy" id="2211374"/>
    <lineage>
        <taxon>Bacteria</taxon>
        <taxon>Pseudomonadati</taxon>
        <taxon>Pseudomonadota</taxon>
        <taxon>Betaproteobacteria</taxon>
        <taxon>Candidatus Accumulibacter</taxon>
    </lineage>
</organism>
<dbReference type="CDD" id="cd02165">
    <property type="entry name" value="NMNAT"/>
    <property type="match status" value="1"/>
</dbReference>
<proteinExistence type="inferred from homology"/>
<dbReference type="PANTHER" id="PTHR39321:SF3">
    <property type="entry name" value="PHOSPHOPANTETHEINE ADENYLYLTRANSFERASE"/>
    <property type="match status" value="1"/>
</dbReference>
<dbReference type="HAMAP" id="MF_00244">
    <property type="entry name" value="NaMN_adenylyltr"/>
    <property type="match status" value="1"/>
</dbReference>
<evidence type="ECO:0000256" key="7">
    <source>
        <dbReference type="ARBA" id="ARBA00022741"/>
    </source>
</evidence>
<dbReference type="NCBIfam" id="TIGR00482">
    <property type="entry name" value="nicotinate (nicotinamide) nucleotide adenylyltransferase"/>
    <property type="match status" value="1"/>
</dbReference>
<dbReference type="NCBIfam" id="NF000839">
    <property type="entry name" value="PRK00071.1-1"/>
    <property type="match status" value="1"/>
</dbReference>
<dbReference type="SUPFAM" id="SSF52374">
    <property type="entry name" value="Nucleotidylyl transferase"/>
    <property type="match status" value="1"/>
</dbReference>
<reference evidence="13 14" key="1">
    <citation type="submission" date="2018-05" db="EMBL/GenBank/DDBJ databases">
        <title>Integrated omic analyses show evidence that a Ca. Accumulibacter phosphatis strain performs denitrification under micro-aerobic conditions.</title>
        <authorList>
            <person name="Camejo P.Y."/>
            <person name="Katherine M.D."/>
            <person name="Daniel N.R."/>
        </authorList>
    </citation>
    <scope>NUCLEOTIDE SEQUENCE [LARGE SCALE GENOMIC DNA]</scope>
    <source>
        <strain evidence="13">UW-LDO-IC</strain>
    </source>
</reference>
<dbReference type="EMBL" id="QPGA01000001">
    <property type="protein sequence ID" value="RDE52419.1"/>
    <property type="molecule type" value="Genomic_DNA"/>
</dbReference>
<evidence type="ECO:0000256" key="3">
    <source>
        <dbReference type="ARBA" id="ARBA00009014"/>
    </source>
</evidence>
<dbReference type="Pfam" id="PF01467">
    <property type="entry name" value="CTP_transf_like"/>
    <property type="match status" value="1"/>
</dbReference>
<accession>A0A369XVH8</accession>
<dbReference type="PANTHER" id="PTHR39321">
    <property type="entry name" value="NICOTINATE-NUCLEOTIDE ADENYLYLTRANSFERASE-RELATED"/>
    <property type="match status" value="1"/>
</dbReference>
<name>A0A369XVH8_9PROT</name>
<comment type="catalytic activity">
    <reaction evidence="10 11">
        <text>nicotinate beta-D-ribonucleotide + ATP + H(+) = deamido-NAD(+) + diphosphate</text>
        <dbReference type="Rhea" id="RHEA:22860"/>
        <dbReference type="ChEBI" id="CHEBI:15378"/>
        <dbReference type="ChEBI" id="CHEBI:30616"/>
        <dbReference type="ChEBI" id="CHEBI:33019"/>
        <dbReference type="ChEBI" id="CHEBI:57502"/>
        <dbReference type="ChEBI" id="CHEBI:58437"/>
        <dbReference type="EC" id="2.7.7.18"/>
    </reaction>
</comment>
<evidence type="ECO:0000259" key="12">
    <source>
        <dbReference type="Pfam" id="PF01467"/>
    </source>
</evidence>
<comment type="caution">
    <text evidence="13">The sequence shown here is derived from an EMBL/GenBank/DDBJ whole genome shotgun (WGS) entry which is preliminary data.</text>
</comment>
<comment type="function">
    <text evidence="1 11">Catalyzes the reversible adenylation of nicotinate mononucleotide (NaMN) to nicotinic acid adenine dinucleotide (NaAD).</text>
</comment>
<dbReference type="AlphaFoldDB" id="A0A369XVH8"/>
<feature type="domain" description="Cytidyltransferase-like" evidence="12">
    <location>
        <begin position="12"/>
        <end position="195"/>
    </location>
</feature>
<dbReference type="Gene3D" id="3.40.50.620">
    <property type="entry name" value="HUPs"/>
    <property type="match status" value="1"/>
</dbReference>
<keyword evidence="6 11" id="KW-0548">Nucleotidyltransferase</keyword>
<keyword evidence="7 11" id="KW-0547">Nucleotide-binding</keyword>
<sequence length="224" mass="24352">MPEEQGERPLGIFGGTFDPVHCGHLRLAEEAADHLRLAAVRWIPAGQPLLRAAPQVSARHRLAMVRLATAGNPGFEVDAAEVDAAQASYTVLTLERLRQANQPGKRRPLVLLLGADAFAALPDWHRWQSLLELAHIGVAHRPGFPIDVGKLPEALAACYRERLCTQPAALHESAAGRIATFAMTPLGISATQIRTLLAGGGSARYLLPDEVIAYIRKHNLYPEY</sequence>
<gene>
    <name evidence="11" type="primary">nadD</name>
    <name evidence="13" type="ORF">DVS81_01275</name>
</gene>
<evidence type="ECO:0000256" key="2">
    <source>
        <dbReference type="ARBA" id="ARBA00005019"/>
    </source>
</evidence>
<dbReference type="InterPro" id="IPR005248">
    <property type="entry name" value="NadD/NMNAT"/>
</dbReference>
<keyword evidence="5 11" id="KW-0808">Transferase</keyword>
<evidence type="ECO:0000256" key="10">
    <source>
        <dbReference type="ARBA" id="ARBA00048721"/>
    </source>
</evidence>
<dbReference type="GO" id="GO:0009435">
    <property type="term" value="P:NAD+ biosynthetic process"/>
    <property type="evidence" value="ECO:0007669"/>
    <property type="project" value="UniProtKB-UniRule"/>
</dbReference>
<dbReference type="NCBIfam" id="NF000840">
    <property type="entry name" value="PRK00071.1-3"/>
    <property type="match status" value="1"/>
</dbReference>
<evidence type="ECO:0000256" key="1">
    <source>
        <dbReference type="ARBA" id="ARBA00002324"/>
    </source>
</evidence>
<evidence type="ECO:0000256" key="9">
    <source>
        <dbReference type="ARBA" id="ARBA00023027"/>
    </source>
</evidence>
<evidence type="ECO:0000256" key="4">
    <source>
        <dbReference type="ARBA" id="ARBA00022642"/>
    </source>
</evidence>
<keyword evidence="8 11" id="KW-0067">ATP-binding</keyword>
<evidence type="ECO:0000256" key="11">
    <source>
        <dbReference type="HAMAP-Rule" id="MF_00244"/>
    </source>
</evidence>
<evidence type="ECO:0000313" key="14">
    <source>
        <dbReference type="Proteomes" id="UP000253831"/>
    </source>
</evidence>
<keyword evidence="9 11" id="KW-0520">NAD</keyword>
<evidence type="ECO:0000256" key="8">
    <source>
        <dbReference type="ARBA" id="ARBA00022840"/>
    </source>
</evidence>
<dbReference type="Proteomes" id="UP000253831">
    <property type="component" value="Unassembled WGS sequence"/>
</dbReference>
<evidence type="ECO:0000313" key="13">
    <source>
        <dbReference type="EMBL" id="RDE52419.1"/>
    </source>
</evidence>
<dbReference type="EC" id="2.7.7.18" evidence="11"/>
<comment type="pathway">
    <text evidence="2 11">Cofactor biosynthesis; NAD(+) biosynthesis; deamido-NAD(+) from nicotinate D-ribonucleotide: step 1/1.</text>
</comment>
<evidence type="ECO:0000256" key="5">
    <source>
        <dbReference type="ARBA" id="ARBA00022679"/>
    </source>
</evidence>
<dbReference type="NCBIfam" id="TIGR00125">
    <property type="entry name" value="cyt_tran_rel"/>
    <property type="match status" value="1"/>
</dbReference>
<protein>
    <recommendedName>
        <fullName evidence="11">Probable nicotinate-nucleotide adenylyltransferase</fullName>
        <ecNumber evidence="11">2.7.7.18</ecNumber>
    </recommendedName>
    <alternativeName>
        <fullName evidence="11">Deamido-NAD(+) diphosphorylase</fullName>
    </alternativeName>
    <alternativeName>
        <fullName evidence="11">Deamido-NAD(+) pyrophosphorylase</fullName>
    </alternativeName>
    <alternativeName>
        <fullName evidence="11">Nicotinate mononucleotide adenylyltransferase</fullName>
        <shortName evidence="11">NaMN adenylyltransferase</shortName>
    </alternativeName>
</protein>
<dbReference type="GO" id="GO:0004515">
    <property type="term" value="F:nicotinate-nucleotide adenylyltransferase activity"/>
    <property type="evidence" value="ECO:0007669"/>
    <property type="project" value="UniProtKB-UniRule"/>
</dbReference>
<dbReference type="InterPro" id="IPR004821">
    <property type="entry name" value="Cyt_trans-like"/>
</dbReference>
<keyword evidence="4 11" id="KW-0662">Pyridine nucleotide biosynthesis</keyword>
<dbReference type="UniPathway" id="UPA00253">
    <property type="reaction ID" value="UER00332"/>
</dbReference>
<dbReference type="GO" id="GO:0005524">
    <property type="term" value="F:ATP binding"/>
    <property type="evidence" value="ECO:0007669"/>
    <property type="project" value="UniProtKB-KW"/>
</dbReference>
<evidence type="ECO:0000256" key="6">
    <source>
        <dbReference type="ARBA" id="ARBA00022695"/>
    </source>
</evidence>
<dbReference type="InterPro" id="IPR014729">
    <property type="entry name" value="Rossmann-like_a/b/a_fold"/>
</dbReference>